<reference evidence="2" key="1">
    <citation type="submission" date="2022-03" db="EMBL/GenBank/DDBJ databases">
        <title>Streptomyces 7R015 and 7R016 isolated from Barleria lupulina in Thailand.</title>
        <authorList>
            <person name="Kanchanasin P."/>
            <person name="Phongsopitanun W."/>
            <person name="Tanasupawat S."/>
        </authorList>
    </citation>
    <scope>NUCLEOTIDE SEQUENCE</scope>
    <source>
        <strain evidence="2">7R015</strain>
    </source>
</reference>
<evidence type="ECO:0000313" key="3">
    <source>
        <dbReference type="Proteomes" id="UP001165269"/>
    </source>
</evidence>
<keyword evidence="3" id="KW-1185">Reference proteome</keyword>
<feature type="compositionally biased region" description="Polar residues" evidence="1">
    <location>
        <begin position="1"/>
        <end position="30"/>
    </location>
</feature>
<name>A0ABS9YM54_9ACTN</name>
<feature type="region of interest" description="Disordered" evidence="1">
    <location>
        <begin position="139"/>
        <end position="158"/>
    </location>
</feature>
<accession>A0ABS9YM54</accession>
<evidence type="ECO:0000256" key="1">
    <source>
        <dbReference type="SAM" id="MobiDB-lite"/>
    </source>
</evidence>
<protein>
    <submittedName>
        <fullName evidence="2">Uncharacterized protein</fullName>
    </submittedName>
</protein>
<feature type="region of interest" description="Disordered" evidence="1">
    <location>
        <begin position="1"/>
        <end position="51"/>
    </location>
</feature>
<dbReference type="EMBL" id="JALDAY010000015">
    <property type="protein sequence ID" value="MCI3277631.1"/>
    <property type="molecule type" value="Genomic_DNA"/>
</dbReference>
<gene>
    <name evidence="2" type="ORF">MQP27_41835</name>
</gene>
<organism evidence="2 3">
    <name type="scientific">Streptomyces cylindrosporus</name>
    <dbReference type="NCBI Taxonomy" id="2927583"/>
    <lineage>
        <taxon>Bacteria</taxon>
        <taxon>Bacillati</taxon>
        <taxon>Actinomycetota</taxon>
        <taxon>Actinomycetes</taxon>
        <taxon>Kitasatosporales</taxon>
        <taxon>Streptomycetaceae</taxon>
        <taxon>Streptomyces</taxon>
    </lineage>
</organism>
<dbReference type="Proteomes" id="UP001165269">
    <property type="component" value="Unassembled WGS sequence"/>
</dbReference>
<proteinExistence type="predicted"/>
<comment type="caution">
    <text evidence="2">The sequence shown here is derived from an EMBL/GenBank/DDBJ whole genome shotgun (WGS) entry which is preliminary data.</text>
</comment>
<dbReference type="RefSeq" id="WP_242775475.1">
    <property type="nucleotide sequence ID" value="NZ_JALDAY010000015.1"/>
</dbReference>
<sequence length="175" mass="18613">MNDSAADTQTWTVASSQPRNGAQVRRTTPITLELREPTATGTPAAGKLPTAQARKKAAAILEKEDQDFRDFLAKGQDVVGTLDFTPWYKQAIVGLDMKQTAFNKAEAYLSDGNEPTSLLEKWRDDNGDGNAAITQFAVDGLSPDAPDEKTRKDASDALGALAKADEDAEGIAGSG</sequence>
<evidence type="ECO:0000313" key="2">
    <source>
        <dbReference type="EMBL" id="MCI3277631.1"/>
    </source>
</evidence>
<feature type="compositionally biased region" description="Basic and acidic residues" evidence="1">
    <location>
        <begin position="146"/>
        <end position="155"/>
    </location>
</feature>